<evidence type="ECO:0000256" key="1">
    <source>
        <dbReference type="SAM" id="Phobius"/>
    </source>
</evidence>
<dbReference type="Gene3D" id="3.10.350.10">
    <property type="entry name" value="LysM domain"/>
    <property type="match status" value="1"/>
</dbReference>
<dbReference type="SMART" id="SM00257">
    <property type="entry name" value="LysM"/>
    <property type="match status" value="1"/>
</dbReference>
<dbReference type="PATRIC" id="fig|1131731.3.peg.2006"/>
<dbReference type="Pfam" id="PF01476">
    <property type="entry name" value="LysM"/>
    <property type="match status" value="1"/>
</dbReference>
<accession>K6DH30</accession>
<feature type="transmembrane region" description="Helical" evidence="1">
    <location>
        <begin position="50"/>
        <end position="71"/>
    </location>
</feature>
<dbReference type="Proteomes" id="UP000006315">
    <property type="component" value="Unassembled WGS sequence"/>
</dbReference>
<keyword evidence="1" id="KW-1133">Transmembrane helix</keyword>
<gene>
    <name evidence="3" type="ORF">BAZO_09581</name>
</gene>
<organism evidence="3 4">
    <name type="scientific">Schinkia azotoformans LMG 9581</name>
    <dbReference type="NCBI Taxonomy" id="1131731"/>
    <lineage>
        <taxon>Bacteria</taxon>
        <taxon>Bacillati</taxon>
        <taxon>Bacillota</taxon>
        <taxon>Bacilli</taxon>
        <taxon>Bacillales</taxon>
        <taxon>Bacillaceae</taxon>
        <taxon>Calidifontibacillus/Schinkia group</taxon>
        <taxon>Schinkia</taxon>
    </lineage>
</organism>
<keyword evidence="4" id="KW-1185">Reference proteome</keyword>
<comment type="caution">
    <text evidence="3">The sequence shown here is derived from an EMBL/GenBank/DDBJ whole genome shotgun (WGS) entry which is preliminary data.</text>
</comment>
<feature type="domain" description="LysM" evidence="2">
    <location>
        <begin position="167"/>
        <end position="214"/>
    </location>
</feature>
<keyword evidence="1" id="KW-0472">Membrane</keyword>
<dbReference type="AlphaFoldDB" id="K6DH30"/>
<proteinExistence type="predicted"/>
<keyword evidence="1" id="KW-0812">Transmembrane</keyword>
<dbReference type="EMBL" id="AJLR01000048">
    <property type="protein sequence ID" value="EKN67403.1"/>
    <property type="molecule type" value="Genomic_DNA"/>
</dbReference>
<protein>
    <recommendedName>
        <fullName evidence="2">LysM domain-containing protein</fullName>
    </recommendedName>
</protein>
<dbReference type="PROSITE" id="PS51782">
    <property type="entry name" value="LYSM"/>
    <property type="match status" value="1"/>
</dbReference>
<dbReference type="InterPro" id="IPR018392">
    <property type="entry name" value="LysM"/>
</dbReference>
<dbReference type="STRING" id="1131731.BAZO_09581"/>
<evidence type="ECO:0000313" key="3">
    <source>
        <dbReference type="EMBL" id="EKN67403.1"/>
    </source>
</evidence>
<dbReference type="SUPFAM" id="SSF54106">
    <property type="entry name" value="LysM domain"/>
    <property type="match status" value="1"/>
</dbReference>
<name>K6DH30_SCHAZ</name>
<reference evidence="3 4" key="1">
    <citation type="journal article" date="2012" name="Front. Microbiol.">
        <title>Redundancy and modularity in membrane-associated dissimilatory nitrate reduction in Bacillus.</title>
        <authorList>
            <person name="Heylen K."/>
            <person name="Keltjens J."/>
        </authorList>
    </citation>
    <scope>NUCLEOTIDE SEQUENCE [LARGE SCALE GENOMIC DNA]</scope>
    <source>
        <strain evidence="3 4">LMG 9581</strain>
    </source>
</reference>
<sequence>MRANQDSIDQAEILRKRMEENQLESSGLPPRSEVHRNKDKKVKFRFRFPLIRLLALSFIIIVCIVASYNLWKDHVQLTNASETENEAINDSNIDVIEMKGVGEEGAESVEKVDKDVGKVDEKVDEKVEEVQDQIEVAQPTETQVKEAAPVQDTATEQANTNQTGKVLHHKVKAGETLYRISMKYYKSRAGEEIIKRTNGLDANGTVMTGQILKIPLK</sequence>
<dbReference type="GeneID" id="89467791"/>
<evidence type="ECO:0000313" key="4">
    <source>
        <dbReference type="Proteomes" id="UP000006315"/>
    </source>
</evidence>
<dbReference type="CDD" id="cd00118">
    <property type="entry name" value="LysM"/>
    <property type="match status" value="1"/>
</dbReference>
<dbReference type="RefSeq" id="WP_003331208.1">
    <property type="nucleotide sequence ID" value="NZ_AJLR01000048.1"/>
</dbReference>
<evidence type="ECO:0000259" key="2">
    <source>
        <dbReference type="PROSITE" id="PS51782"/>
    </source>
</evidence>
<dbReference type="InterPro" id="IPR036779">
    <property type="entry name" value="LysM_dom_sf"/>
</dbReference>